<dbReference type="InterPro" id="IPR014001">
    <property type="entry name" value="Helicase_ATP-bd"/>
</dbReference>
<evidence type="ECO:0000256" key="3">
    <source>
        <dbReference type="ARBA" id="ARBA00022806"/>
    </source>
</evidence>
<reference evidence="7" key="1">
    <citation type="submission" date="2020-05" db="EMBL/GenBank/DDBJ databases">
        <title>WGS assembly of Corymbia citriodora subspecies variegata.</title>
        <authorList>
            <person name="Barry K."/>
            <person name="Hundley H."/>
            <person name="Shu S."/>
            <person name="Jenkins J."/>
            <person name="Grimwood J."/>
            <person name="Baten A."/>
        </authorList>
    </citation>
    <scope>NUCLEOTIDE SEQUENCE</scope>
    <source>
        <strain evidence="7">CV2-018</strain>
    </source>
</reference>
<evidence type="ECO:0000256" key="4">
    <source>
        <dbReference type="ARBA" id="ARBA00022840"/>
    </source>
</evidence>
<proteinExistence type="predicted"/>
<protein>
    <recommendedName>
        <fullName evidence="6">Helicase ATP-binding domain-containing protein</fullName>
    </recommendedName>
</protein>
<dbReference type="Pfam" id="PF00270">
    <property type="entry name" value="DEAD"/>
    <property type="match status" value="1"/>
</dbReference>
<keyword evidence="2" id="KW-0378">Hydrolase</keyword>
<dbReference type="GO" id="GO:0004386">
    <property type="term" value="F:helicase activity"/>
    <property type="evidence" value="ECO:0007669"/>
    <property type="project" value="UniProtKB-KW"/>
</dbReference>
<dbReference type="Gene3D" id="3.40.50.300">
    <property type="entry name" value="P-loop containing nucleotide triphosphate hydrolases"/>
    <property type="match status" value="1"/>
</dbReference>
<feature type="domain" description="Helicase ATP-binding" evidence="6">
    <location>
        <begin position="157"/>
        <end position="321"/>
    </location>
</feature>
<organism evidence="7 8">
    <name type="scientific">Corymbia citriodora subsp. variegata</name>
    <dbReference type="NCBI Taxonomy" id="360336"/>
    <lineage>
        <taxon>Eukaryota</taxon>
        <taxon>Viridiplantae</taxon>
        <taxon>Streptophyta</taxon>
        <taxon>Embryophyta</taxon>
        <taxon>Tracheophyta</taxon>
        <taxon>Spermatophyta</taxon>
        <taxon>Magnoliopsida</taxon>
        <taxon>eudicotyledons</taxon>
        <taxon>Gunneridae</taxon>
        <taxon>Pentapetalae</taxon>
        <taxon>rosids</taxon>
        <taxon>malvids</taxon>
        <taxon>Myrtales</taxon>
        <taxon>Myrtaceae</taxon>
        <taxon>Myrtoideae</taxon>
        <taxon>Eucalypteae</taxon>
        <taxon>Corymbia</taxon>
    </lineage>
</organism>
<dbReference type="PANTHER" id="PTHR12131">
    <property type="entry name" value="ATP-DEPENDENT RNA AND DNA HELICASE"/>
    <property type="match status" value="1"/>
</dbReference>
<name>A0A8T0CGX7_CORYI</name>
<keyword evidence="8" id="KW-1185">Reference proteome</keyword>
<dbReference type="InterPro" id="IPR027417">
    <property type="entry name" value="P-loop_NTPase"/>
</dbReference>
<dbReference type="AlphaFoldDB" id="A0A8T0CGX7"/>
<evidence type="ECO:0000313" key="8">
    <source>
        <dbReference type="Proteomes" id="UP000806378"/>
    </source>
</evidence>
<dbReference type="InterPro" id="IPR050699">
    <property type="entry name" value="RNA-DNA_Helicase"/>
</dbReference>
<keyword evidence="4" id="KW-0067">ATP-binding</keyword>
<evidence type="ECO:0000256" key="2">
    <source>
        <dbReference type="ARBA" id="ARBA00022801"/>
    </source>
</evidence>
<dbReference type="PANTHER" id="PTHR12131:SF1">
    <property type="entry name" value="ATP-DEPENDENT RNA HELICASE SUPV3L1, MITOCHONDRIAL-RELATED"/>
    <property type="match status" value="1"/>
</dbReference>
<dbReference type="GO" id="GO:0070478">
    <property type="term" value="P:nuclear-transcribed mRNA catabolic process, 3'-5' exonucleolytic nonsense-mediated decay"/>
    <property type="evidence" value="ECO:0007669"/>
    <property type="project" value="TreeGrafter"/>
</dbReference>
<keyword evidence="1" id="KW-0547">Nucleotide-binding</keyword>
<dbReference type="InterPro" id="IPR011545">
    <property type="entry name" value="DEAD/DEAH_box_helicase_dom"/>
</dbReference>
<comment type="caution">
    <text evidence="7">The sequence shown here is derived from an EMBL/GenBank/DDBJ whole genome shotgun (WGS) entry which is preliminary data.</text>
</comment>
<dbReference type="EMBL" id="MU091678">
    <property type="protein sequence ID" value="KAF7846871.1"/>
    <property type="molecule type" value="Genomic_DNA"/>
</dbReference>
<feature type="compositionally biased region" description="Acidic residues" evidence="5">
    <location>
        <begin position="92"/>
        <end position="105"/>
    </location>
</feature>
<dbReference type="SMART" id="SM00487">
    <property type="entry name" value="DEXDc"/>
    <property type="match status" value="1"/>
</dbReference>
<evidence type="ECO:0000259" key="6">
    <source>
        <dbReference type="PROSITE" id="PS51192"/>
    </source>
</evidence>
<dbReference type="GO" id="GO:0016787">
    <property type="term" value="F:hydrolase activity"/>
    <property type="evidence" value="ECO:0007669"/>
    <property type="project" value="UniProtKB-KW"/>
</dbReference>
<dbReference type="Proteomes" id="UP000806378">
    <property type="component" value="Unassembled WGS sequence"/>
</dbReference>
<evidence type="ECO:0000256" key="1">
    <source>
        <dbReference type="ARBA" id="ARBA00022741"/>
    </source>
</evidence>
<sequence length="343" mass="38017">MRCLSSILSPLPLFPSILQDKTGHLPLRYLPSPGFLRTKPLLRARYKAPTPLLPDDSQLSDADEEEEEEEDGEEFAADEYDDVSGDAYDGTEQSEDETEASEDDAAASVRASFSESKSQRVEKLCNEVREFGSELIDVDELASVYDFRIDKFQRLAIEAFLRGSSVVVSAPTSSGKTLIAEAAAVATVARGRRLFYTTPLKALSNQKFREFRETFGDNYVGLLTGDSAVNKDAQVLIMTTEILRNMLYQSIGKASSGSGLFQVDAIVLDEVHYLSDISRGTVWEEIVIYSPNEVQLICLSATVANADELAGWISQVQLSTLQMLINLTGLVLNHHHLQWNFCR</sequence>
<evidence type="ECO:0000313" key="7">
    <source>
        <dbReference type="EMBL" id="KAF7846871.1"/>
    </source>
</evidence>
<accession>A0A8T0CGX7</accession>
<evidence type="ECO:0000256" key="5">
    <source>
        <dbReference type="SAM" id="MobiDB-lite"/>
    </source>
</evidence>
<dbReference type="GO" id="GO:0003676">
    <property type="term" value="F:nucleic acid binding"/>
    <property type="evidence" value="ECO:0007669"/>
    <property type="project" value="InterPro"/>
</dbReference>
<gene>
    <name evidence="7" type="ORF">BT93_L3636</name>
</gene>
<dbReference type="SUPFAM" id="SSF52540">
    <property type="entry name" value="P-loop containing nucleoside triphosphate hydrolases"/>
    <property type="match status" value="1"/>
</dbReference>
<dbReference type="GO" id="GO:0005524">
    <property type="term" value="F:ATP binding"/>
    <property type="evidence" value="ECO:0007669"/>
    <property type="project" value="UniProtKB-KW"/>
</dbReference>
<feature type="compositionally biased region" description="Acidic residues" evidence="5">
    <location>
        <begin position="61"/>
        <end position="84"/>
    </location>
</feature>
<feature type="region of interest" description="Disordered" evidence="5">
    <location>
        <begin position="47"/>
        <end position="113"/>
    </location>
</feature>
<keyword evidence="3" id="KW-0347">Helicase</keyword>
<dbReference type="Gramene" id="rna-gnl|WGS:JABURB|Cocit.L3636.1">
    <property type="protein sequence ID" value="cds-KAF7846871.1"/>
    <property type="gene ID" value="gene-BT93_L3636"/>
</dbReference>
<dbReference type="GO" id="GO:0055087">
    <property type="term" value="C:Ski complex"/>
    <property type="evidence" value="ECO:0007669"/>
    <property type="project" value="TreeGrafter"/>
</dbReference>
<dbReference type="OrthoDB" id="64767at2759"/>
<dbReference type="PROSITE" id="PS51192">
    <property type="entry name" value="HELICASE_ATP_BIND_1"/>
    <property type="match status" value="1"/>
</dbReference>